<keyword evidence="6 7" id="KW-0472">Membrane</keyword>
<evidence type="ECO:0000256" key="4">
    <source>
        <dbReference type="ARBA" id="ARBA00022692"/>
    </source>
</evidence>
<gene>
    <name evidence="8" type="ORF">PJU73_03320</name>
</gene>
<evidence type="ECO:0000256" key="2">
    <source>
        <dbReference type="ARBA" id="ARBA00022448"/>
    </source>
</evidence>
<protein>
    <submittedName>
        <fullName evidence="8">Energy-coupling factor ABC transporter permease</fullName>
    </submittedName>
</protein>
<dbReference type="Proteomes" id="UP001221268">
    <property type="component" value="Chromosome"/>
</dbReference>
<dbReference type="InterPro" id="IPR002751">
    <property type="entry name" value="CbiM/NikMN"/>
</dbReference>
<proteinExistence type="predicted"/>
<dbReference type="Gene3D" id="1.10.1760.20">
    <property type="match status" value="1"/>
</dbReference>
<feature type="transmembrane region" description="Helical" evidence="7">
    <location>
        <begin position="137"/>
        <end position="166"/>
    </location>
</feature>
<accession>A0ABY7RKS9</accession>
<dbReference type="RefSeq" id="WP_237091854.1">
    <property type="nucleotide sequence ID" value="NZ_CP116766.1"/>
</dbReference>
<feature type="transmembrane region" description="Helical" evidence="7">
    <location>
        <begin position="178"/>
        <end position="203"/>
    </location>
</feature>
<keyword evidence="4 7" id="KW-0812">Transmembrane</keyword>
<comment type="subcellular location">
    <subcellularLocation>
        <location evidence="1">Cell membrane</location>
        <topology evidence="1">Multi-pass membrane protein</topology>
    </subcellularLocation>
</comment>
<dbReference type="Pfam" id="PF01891">
    <property type="entry name" value="CbiM"/>
    <property type="match status" value="1"/>
</dbReference>
<feature type="transmembrane region" description="Helical" evidence="7">
    <location>
        <begin position="71"/>
        <end position="100"/>
    </location>
</feature>
<evidence type="ECO:0000256" key="3">
    <source>
        <dbReference type="ARBA" id="ARBA00022475"/>
    </source>
</evidence>
<dbReference type="EMBL" id="CP116766">
    <property type="protein sequence ID" value="WCL72151.1"/>
    <property type="molecule type" value="Genomic_DNA"/>
</dbReference>
<evidence type="ECO:0000256" key="6">
    <source>
        <dbReference type="ARBA" id="ARBA00023136"/>
    </source>
</evidence>
<keyword evidence="5 7" id="KW-1133">Transmembrane helix</keyword>
<evidence type="ECO:0000256" key="5">
    <source>
        <dbReference type="ARBA" id="ARBA00022989"/>
    </source>
</evidence>
<evidence type="ECO:0000313" key="8">
    <source>
        <dbReference type="EMBL" id="WCL72151.1"/>
    </source>
</evidence>
<keyword evidence="2" id="KW-0813">Transport</keyword>
<evidence type="ECO:0000256" key="1">
    <source>
        <dbReference type="ARBA" id="ARBA00004651"/>
    </source>
</evidence>
<evidence type="ECO:0000313" key="9">
    <source>
        <dbReference type="Proteomes" id="UP001221268"/>
    </source>
</evidence>
<feature type="transmembrane region" description="Helical" evidence="7">
    <location>
        <begin position="106"/>
        <end position="125"/>
    </location>
</feature>
<keyword evidence="3" id="KW-1003">Cell membrane</keyword>
<keyword evidence="9" id="KW-1185">Reference proteome</keyword>
<evidence type="ECO:0000256" key="7">
    <source>
        <dbReference type="SAM" id="Phobius"/>
    </source>
</evidence>
<organism evidence="8 9">
    <name type="scientific">Neisseria lisongii</name>
    <dbReference type="NCBI Taxonomy" id="2912188"/>
    <lineage>
        <taxon>Bacteria</taxon>
        <taxon>Pseudomonadati</taxon>
        <taxon>Pseudomonadota</taxon>
        <taxon>Betaproteobacteria</taxon>
        <taxon>Neisseriales</taxon>
        <taxon>Neisseriaceae</taxon>
        <taxon>Neisseria</taxon>
    </lineage>
</organism>
<feature type="transmembrane region" description="Helical" evidence="7">
    <location>
        <begin position="43"/>
        <end position="59"/>
    </location>
</feature>
<reference evidence="8 9" key="1">
    <citation type="submission" date="2023-01" db="EMBL/GenBank/DDBJ databases">
        <authorList>
            <person name="Yang C."/>
        </authorList>
    </citation>
    <scope>NUCLEOTIDE SEQUENCE [LARGE SCALE GENOMIC DNA]</scope>
    <source>
        <strain evidence="8 9">ZJ106</strain>
    </source>
</reference>
<name>A0ABY7RKS9_9NEIS</name>
<sequence length="225" mass="24816">MIFQAEWFSHTTLAAAWCCTILLLGVFARRAFAAFCRYRSAGLLAALIFASAWSLSAAPDQGQLAGINYHLLAVNLVALMIGIPAAFWLAACLLLPYLWLNGDWQAYPVNALALLLPPLLVNFSARTLVKRLPANIFIFIFANGFLASAASMLLTGAVLVCIWHGVGAFSDGLLWNTAFPVFFLIAWAEAFLSGLSTAVFVALRPHWINTFEDNRYLRSKRSIWQ</sequence>